<dbReference type="PROSITE" id="PS00584">
    <property type="entry name" value="PFKB_KINASES_2"/>
    <property type="match status" value="1"/>
</dbReference>
<dbReference type="InterPro" id="IPR050306">
    <property type="entry name" value="PfkB_Carbo_kinase"/>
</dbReference>
<evidence type="ECO:0000313" key="8">
    <source>
        <dbReference type="Proteomes" id="UP000829194"/>
    </source>
</evidence>
<keyword evidence="5" id="KW-0067">ATP-binding</keyword>
<accession>A0ABY3XCP5</accession>
<name>A0ABY3XCP5_9GAMM</name>
<gene>
    <name evidence="7" type="ORF">MOV92_23025</name>
</gene>
<dbReference type="SUPFAM" id="SSF53613">
    <property type="entry name" value="Ribokinase-like"/>
    <property type="match status" value="1"/>
</dbReference>
<evidence type="ECO:0000256" key="4">
    <source>
        <dbReference type="ARBA" id="ARBA00022777"/>
    </source>
</evidence>
<evidence type="ECO:0000256" key="5">
    <source>
        <dbReference type="ARBA" id="ARBA00022840"/>
    </source>
</evidence>
<evidence type="ECO:0000256" key="1">
    <source>
        <dbReference type="ARBA" id="ARBA00010688"/>
    </source>
</evidence>
<keyword evidence="3" id="KW-0547">Nucleotide-binding</keyword>
<dbReference type="EMBL" id="CP093547">
    <property type="protein sequence ID" value="UNP29306.1"/>
    <property type="molecule type" value="Genomic_DNA"/>
</dbReference>
<dbReference type="Pfam" id="PF00294">
    <property type="entry name" value="PfkB"/>
    <property type="match status" value="1"/>
</dbReference>
<evidence type="ECO:0000313" key="7">
    <source>
        <dbReference type="EMBL" id="UNP29306.1"/>
    </source>
</evidence>
<keyword evidence="4 7" id="KW-0418">Kinase</keyword>
<comment type="similarity">
    <text evidence="1">Belongs to the carbohydrate kinase PfkB family.</text>
</comment>
<dbReference type="GO" id="GO:0016301">
    <property type="term" value="F:kinase activity"/>
    <property type="evidence" value="ECO:0007669"/>
    <property type="project" value="UniProtKB-KW"/>
</dbReference>
<dbReference type="Proteomes" id="UP000829194">
    <property type="component" value="Chromosome"/>
</dbReference>
<keyword evidence="2" id="KW-0808">Transferase</keyword>
<reference evidence="7 8" key="1">
    <citation type="submission" date="2022-03" db="EMBL/GenBank/DDBJ databases">
        <title>Complete genome sequence of Lysobacter capsici VKM B-2533 and Lysobacter gummosus 10.1.1, promising sources of lytic agents.</title>
        <authorList>
            <person name="Tarlachkov S.V."/>
            <person name="Kudryakova I.V."/>
            <person name="Afoshin A.S."/>
            <person name="Leontyevskaya E.A."/>
            <person name="Leontyevskaya N.V."/>
        </authorList>
    </citation>
    <scope>NUCLEOTIDE SEQUENCE [LARGE SCALE GENOMIC DNA]</scope>
    <source>
        <strain evidence="7 8">10.1.1</strain>
    </source>
</reference>
<protein>
    <submittedName>
        <fullName evidence="7">Carbohydrate kinase</fullName>
    </submittedName>
</protein>
<dbReference type="Gene3D" id="3.40.1190.20">
    <property type="match status" value="1"/>
</dbReference>
<evidence type="ECO:0000259" key="6">
    <source>
        <dbReference type="Pfam" id="PF00294"/>
    </source>
</evidence>
<organism evidence="7 8">
    <name type="scientific">Lysobacter gummosus</name>
    <dbReference type="NCBI Taxonomy" id="262324"/>
    <lineage>
        <taxon>Bacteria</taxon>
        <taxon>Pseudomonadati</taxon>
        <taxon>Pseudomonadota</taxon>
        <taxon>Gammaproteobacteria</taxon>
        <taxon>Lysobacterales</taxon>
        <taxon>Lysobacteraceae</taxon>
        <taxon>Lysobacter</taxon>
    </lineage>
</organism>
<dbReference type="InterPro" id="IPR029056">
    <property type="entry name" value="Ribokinase-like"/>
</dbReference>
<dbReference type="CDD" id="cd01167">
    <property type="entry name" value="bac_FRK"/>
    <property type="match status" value="1"/>
</dbReference>
<evidence type="ECO:0000256" key="3">
    <source>
        <dbReference type="ARBA" id="ARBA00022741"/>
    </source>
</evidence>
<dbReference type="PANTHER" id="PTHR43085">
    <property type="entry name" value="HEXOKINASE FAMILY MEMBER"/>
    <property type="match status" value="1"/>
</dbReference>
<dbReference type="RefSeq" id="WP_057944786.1">
    <property type="nucleotide sequence ID" value="NZ_CP011131.1"/>
</dbReference>
<feature type="domain" description="Carbohydrate kinase PfkB" evidence="6">
    <location>
        <begin position="16"/>
        <end position="325"/>
    </location>
</feature>
<evidence type="ECO:0000256" key="2">
    <source>
        <dbReference type="ARBA" id="ARBA00022679"/>
    </source>
</evidence>
<keyword evidence="8" id="KW-1185">Reference proteome</keyword>
<sequence length="338" mass="35791">MSAAPPAAAAAAHAAIVCFGEALIDFLARPATAAGEPRHFVEYAGGAPANVAVAAARLGGNARFLGMLGQDMFGDFLAEQFDHYGVDTRHILRTDEAKTALAFVSLDGDGERSFSFYRPPAADLLFRDSDFRADSFNGAGVFHVCSNSLTEEAIAATTLAGMRRARMAGALVSMDMNLRPSLWPADVDPAPRLLAALLEADLIKLCGSEFEFLARHLGGEEAALQRLWHGYATCVLITDGATPIRWFTRTRRGEAATFRVAPSDTTGAGDAFVGGLLQRLASLGVSAANFADFLQREDDFVGALRYAAAAGALATTRHGAFAAMPSAADVERLMQEQS</sequence>
<proteinExistence type="inferred from homology"/>
<dbReference type="PANTHER" id="PTHR43085:SF1">
    <property type="entry name" value="PSEUDOURIDINE KINASE-RELATED"/>
    <property type="match status" value="1"/>
</dbReference>
<dbReference type="InterPro" id="IPR011611">
    <property type="entry name" value="PfkB_dom"/>
</dbReference>
<dbReference type="InterPro" id="IPR002173">
    <property type="entry name" value="Carboh/pur_kinase_PfkB_CS"/>
</dbReference>